<comment type="caution">
    <text evidence="1">The sequence shown here is derived from an EMBL/GenBank/DDBJ whole genome shotgun (WGS) entry which is preliminary data.</text>
</comment>
<dbReference type="EMBL" id="CM047940">
    <property type="protein sequence ID" value="KAI9903818.1"/>
    <property type="molecule type" value="Genomic_DNA"/>
</dbReference>
<sequence>MAPLGHLSAKPKAWHALETRGLSLLSAHQQYWYHTVGLVLATLLDNAGYSYRAQVSILYRFAGLVTPTLGRAPDPGFPRWKSFMTDDHTPVELSWDFHTGAERPTIRYSIEPIALDAGTAANPNNDRAGADFKQDLLHAFPETDMTWFNHFEECFVHNWGDDTPEGHRSTVFWAFDLKEKGGTTKAYFFPGTVARATKRTNLEAVSDAIVDAPGYRAGGVPSFDLFTSYVNRSPDIRFEVDMLALDLVHVDKSRLKIYFRDRRTDFASVRDSMSLGGQLQGPDFEEGMKRLKVLWDSLLGTEGLPEDVPLPHKGHRTAGILYNIEFRMNSKNPLVKIYIPARHYAEDDQQIIDTLCWYMTEEVGRRRGLPTAAVSARLYSKCMHQAFKSEALYAKRGVHTYIGCSIQAGGELRVVAYMNPQEAKIKRDSPTSNFPYQEML</sequence>
<gene>
    <name evidence="1" type="ORF">N3K66_000347</name>
</gene>
<name>A0ACC0VEC4_9HYPO</name>
<accession>A0ACC0VEC4</accession>
<proteinExistence type="predicted"/>
<evidence type="ECO:0000313" key="2">
    <source>
        <dbReference type="Proteomes" id="UP001163324"/>
    </source>
</evidence>
<dbReference type="Proteomes" id="UP001163324">
    <property type="component" value="Chromosome 1"/>
</dbReference>
<protein>
    <submittedName>
        <fullName evidence="1">Uncharacterized protein</fullName>
    </submittedName>
</protein>
<evidence type="ECO:0000313" key="1">
    <source>
        <dbReference type="EMBL" id="KAI9903818.1"/>
    </source>
</evidence>
<keyword evidence="2" id="KW-1185">Reference proteome</keyword>
<organism evidence="1 2">
    <name type="scientific">Trichothecium roseum</name>
    <dbReference type="NCBI Taxonomy" id="47278"/>
    <lineage>
        <taxon>Eukaryota</taxon>
        <taxon>Fungi</taxon>
        <taxon>Dikarya</taxon>
        <taxon>Ascomycota</taxon>
        <taxon>Pezizomycotina</taxon>
        <taxon>Sordariomycetes</taxon>
        <taxon>Hypocreomycetidae</taxon>
        <taxon>Hypocreales</taxon>
        <taxon>Hypocreales incertae sedis</taxon>
        <taxon>Trichothecium</taxon>
    </lineage>
</organism>
<reference evidence="1" key="1">
    <citation type="submission" date="2022-10" db="EMBL/GenBank/DDBJ databases">
        <title>Complete Genome of Trichothecium roseum strain YXFP-22015, a Plant Pathogen Isolated from Citrus.</title>
        <authorList>
            <person name="Wang Y."/>
            <person name="Zhu L."/>
        </authorList>
    </citation>
    <scope>NUCLEOTIDE SEQUENCE</scope>
    <source>
        <strain evidence="1">YXFP-22015</strain>
    </source>
</reference>